<organism evidence="1 2">
    <name type="scientific">Caballeronia grimmiae</name>
    <dbReference type="NCBI Taxonomy" id="1071679"/>
    <lineage>
        <taxon>Bacteria</taxon>
        <taxon>Pseudomonadati</taxon>
        <taxon>Pseudomonadota</taxon>
        <taxon>Betaproteobacteria</taxon>
        <taxon>Burkholderiales</taxon>
        <taxon>Burkholderiaceae</taxon>
        <taxon>Caballeronia</taxon>
    </lineage>
</organism>
<sequence>MLHVVRELGVQEGGGVFAFDIDHAELRERNKHAGSPDGFEIGSGEGRSLEIHVSGRVDASGAAGSP</sequence>
<comment type="caution">
    <text evidence="1">The sequence shown here is derived from an EMBL/GenBank/DDBJ whole genome shotgun (WGS) entry which is preliminary data.</text>
</comment>
<reference evidence="2" key="1">
    <citation type="journal article" date="2019" name="Int. J. Syst. Evol. Microbiol.">
        <title>The Global Catalogue of Microorganisms (GCM) 10K type strain sequencing project: providing services to taxonomists for standard genome sequencing and annotation.</title>
        <authorList>
            <consortium name="The Broad Institute Genomics Platform"/>
            <consortium name="The Broad Institute Genome Sequencing Center for Infectious Disease"/>
            <person name="Wu L."/>
            <person name="Ma J."/>
        </authorList>
    </citation>
    <scope>NUCLEOTIDE SEQUENCE [LARGE SCALE GENOMIC DNA]</scope>
    <source>
        <strain evidence="2">CGMCC 1.11013</strain>
    </source>
</reference>
<dbReference type="EMBL" id="BMEG01000001">
    <property type="protein sequence ID" value="GGD51365.1"/>
    <property type="molecule type" value="Genomic_DNA"/>
</dbReference>
<protein>
    <submittedName>
        <fullName evidence="1">Uncharacterized protein</fullName>
    </submittedName>
</protein>
<keyword evidence="2" id="KW-1185">Reference proteome</keyword>
<gene>
    <name evidence="1" type="ORF">GCM10010985_01310</name>
</gene>
<accession>A0ABQ1QZR2</accession>
<evidence type="ECO:0000313" key="1">
    <source>
        <dbReference type="EMBL" id="GGD51365.1"/>
    </source>
</evidence>
<evidence type="ECO:0000313" key="2">
    <source>
        <dbReference type="Proteomes" id="UP000597138"/>
    </source>
</evidence>
<dbReference type="Proteomes" id="UP000597138">
    <property type="component" value="Unassembled WGS sequence"/>
</dbReference>
<name>A0ABQ1QZR2_9BURK</name>
<proteinExistence type="predicted"/>